<keyword evidence="2" id="KW-0604">Photosystem II</keyword>
<dbReference type="InterPro" id="IPR015943">
    <property type="entry name" value="WD40/YVTN_repeat-like_dom_sf"/>
</dbReference>
<dbReference type="Proteomes" id="UP000295554">
    <property type="component" value="Unassembled WGS sequence"/>
</dbReference>
<dbReference type="PROSITE" id="PS51257">
    <property type="entry name" value="PROKAR_LIPOPROTEIN"/>
    <property type="match status" value="1"/>
</dbReference>
<protein>
    <recommendedName>
        <fullName evidence="3">Photosynthesis system II assembly factor Ycf48/Hcf136-like domain-containing protein</fullName>
    </recommendedName>
</protein>
<comment type="caution">
    <text evidence="4">The sequence shown here is derived from an EMBL/GenBank/DDBJ whole genome shotgun (WGS) entry which is preliminary data.</text>
</comment>
<dbReference type="GO" id="GO:0009523">
    <property type="term" value="C:photosystem II"/>
    <property type="evidence" value="ECO:0007669"/>
    <property type="project" value="UniProtKB-KW"/>
</dbReference>
<dbReference type="InterPro" id="IPR028203">
    <property type="entry name" value="PSII_CF48-like_dom"/>
</dbReference>
<proteinExistence type="predicted"/>
<keyword evidence="5" id="KW-1185">Reference proteome</keyword>
<dbReference type="PANTHER" id="PTHR47199:SF2">
    <property type="entry name" value="PHOTOSYSTEM II STABILITY_ASSEMBLY FACTOR HCF136, CHLOROPLASTIC"/>
    <property type="match status" value="1"/>
</dbReference>
<dbReference type="Pfam" id="PF14870">
    <property type="entry name" value="PSII_BNR"/>
    <property type="match status" value="1"/>
</dbReference>
<accession>A0A4V2ZXJ2</accession>
<gene>
    <name evidence="4" type="ORF">E2F43_11240</name>
</gene>
<evidence type="ECO:0000313" key="4">
    <source>
        <dbReference type="EMBL" id="TDG14054.1"/>
    </source>
</evidence>
<dbReference type="Gene3D" id="2.130.10.10">
    <property type="entry name" value="YVTN repeat-like/Quinoprotein amine dehydrogenase"/>
    <property type="match status" value="2"/>
</dbReference>
<feature type="domain" description="Photosynthesis system II assembly factor Ycf48/Hcf136-like" evidence="3">
    <location>
        <begin position="62"/>
        <end position="207"/>
    </location>
</feature>
<keyword evidence="1" id="KW-0602">Photosynthesis</keyword>
<dbReference type="PANTHER" id="PTHR47199">
    <property type="entry name" value="PHOTOSYSTEM II STABILITY/ASSEMBLY FACTOR HCF136, CHLOROPLASTIC"/>
    <property type="match status" value="1"/>
</dbReference>
<dbReference type="SUPFAM" id="SSF110296">
    <property type="entry name" value="Oligoxyloglucan reducing end-specific cellobiohydrolase"/>
    <property type="match status" value="1"/>
</dbReference>
<dbReference type="RefSeq" id="WP_133212635.1">
    <property type="nucleotide sequence ID" value="NZ_SMSE01000002.1"/>
</dbReference>
<evidence type="ECO:0000259" key="3">
    <source>
        <dbReference type="Pfam" id="PF14870"/>
    </source>
</evidence>
<evidence type="ECO:0000313" key="5">
    <source>
        <dbReference type="Proteomes" id="UP000295554"/>
    </source>
</evidence>
<reference evidence="4 5" key="1">
    <citation type="submission" date="2019-03" db="EMBL/GenBank/DDBJ databases">
        <title>Seongchinamella monodicae gen. nov., sp. nov., a novel member of the Gammaproteobacteria isolated from a tidal mudflat of beach.</title>
        <authorList>
            <person name="Yang H.G."/>
            <person name="Kang J.W."/>
            <person name="Lee S.D."/>
        </authorList>
    </citation>
    <scope>NUCLEOTIDE SEQUENCE [LARGE SCALE GENOMIC DNA]</scope>
    <source>
        <strain evidence="4 5">GH4-78</strain>
    </source>
</reference>
<organism evidence="4 5">
    <name type="scientific">Seongchinamella unica</name>
    <dbReference type="NCBI Taxonomy" id="2547392"/>
    <lineage>
        <taxon>Bacteria</taxon>
        <taxon>Pseudomonadati</taxon>
        <taxon>Pseudomonadota</taxon>
        <taxon>Gammaproteobacteria</taxon>
        <taxon>Cellvibrionales</taxon>
        <taxon>Halieaceae</taxon>
        <taxon>Seongchinamella</taxon>
    </lineage>
</organism>
<evidence type="ECO:0000256" key="2">
    <source>
        <dbReference type="ARBA" id="ARBA00023276"/>
    </source>
</evidence>
<dbReference type="AlphaFoldDB" id="A0A4V2ZXJ2"/>
<dbReference type="GO" id="GO:0015979">
    <property type="term" value="P:photosynthesis"/>
    <property type="evidence" value="ECO:0007669"/>
    <property type="project" value="UniProtKB-KW"/>
</dbReference>
<dbReference type="OrthoDB" id="9813892at2"/>
<dbReference type="EMBL" id="SMSE01000002">
    <property type="protein sequence ID" value="TDG14054.1"/>
    <property type="molecule type" value="Genomic_DNA"/>
</dbReference>
<sequence>MKIAITILSKITEGASAYRVGMLLLGSVLAACEAPLNLEHVEAEGARDLRRYDMLQAVAHSGSEVMVVSSVGAVIASTDSGKNWQRSELPGRPALIGITACPSGQFYALDTDRRVWRRDGEQWQSSAIDTPEAVLSIHCAPNGRLWVSAAFGTLFWAEGDMQDWTEFSLYEDLQFTAVRFVDEQKGYALGEFGTVLTSTDGGDSWVTLEPIPNEFYPMGVDFLDANTGWAGGLDGVVWQTTDGGVSWQRQQTVTSAPIYNVHASERGVFAVGGSAKLVELQDGEWQLFAGAPEVLAFMRGVDTLGDGTLLVAGGGGTLAVIPLAEAEALTNNNR</sequence>
<evidence type="ECO:0000256" key="1">
    <source>
        <dbReference type="ARBA" id="ARBA00022531"/>
    </source>
</evidence>
<dbReference type="CDD" id="cd15482">
    <property type="entry name" value="Sialidase_non-viral"/>
    <property type="match status" value="1"/>
</dbReference>
<name>A0A4V2ZXJ2_9GAMM</name>